<name>A0A1I7Z7D1_9BILA</name>
<organism evidence="10 11">
    <name type="scientific">Steinernema glaseri</name>
    <dbReference type="NCBI Taxonomy" id="37863"/>
    <lineage>
        <taxon>Eukaryota</taxon>
        <taxon>Metazoa</taxon>
        <taxon>Ecdysozoa</taxon>
        <taxon>Nematoda</taxon>
        <taxon>Chromadorea</taxon>
        <taxon>Rhabditida</taxon>
        <taxon>Tylenchina</taxon>
        <taxon>Panagrolaimomorpha</taxon>
        <taxon>Strongyloidoidea</taxon>
        <taxon>Steinernematidae</taxon>
        <taxon>Steinernema</taxon>
    </lineage>
</organism>
<evidence type="ECO:0000313" key="11">
    <source>
        <dbReference type="WBParaSite" id="L893_g23568.t3"/>
    </source>
</evidence>
<evidence type="ECO:0000256" key="5">
    <source>
        <dbReference type="ARBA" id="ARBA00022692"/>
    </source>
</evidence>
<keyword evidence="5 9" id="KW-0812">Transmembrane</keyword>
<evidence type="ECO:0000256" key="1">
    <source>
        <dbReference type="ARBA" id="ARBA00001946"/>
    </source>
</evidence>
<dbReference type="InterPro" id="IPR039653">
    <property type="entry name" value="Prenyltransferase"/>
</dbReference>
<feature type="transmembrane region" description="Helical" evidence="9">
    <location>
        <begin position="154"/>
        <end position="173"/>
    </location>
</feature>
<comment type="cofactor">
    <cofactor evidence="1">
        <name>Mg(2+)</name>
        <dbReference type="ChEBI" id="CHEBI:18420"/>
    </cofactor>
</comment>
<evidence type="ECO:0000256" key="7">
    <source>
        <dbReference type="ARBA" id="ARBA00023136"/>
    </source>
</evidence>
<comment type="subcellular location">
    <subcellularLocation>
        <location evidence="2">Membrane</location>
        <topology evidence="2">Multi-pass membrane protein</topology>
    </subcellularLocation>
</comment>
<feature type="transmembrane region" description="Helical" evidence="9">
    <location>
        <begin position="178"/>
        <end position="197"/>
    </location>
</feature>
<accession>A0A1I7Z7D1</accession>
<dbReference type="CDD" id="cd13959">
    <property type="entry name" value="PT_UbiA_COQ2"/>
    <property type="match status" value="1"/>
</dbReference>
<dbReference type="WBParaSite" id="L893_g23568.t3">
    <property type="protein sequence ID" value="L893_g23568.t3"/>
    <property type="gene ID" value="L893_g23568"/>
</dbReference>
<feature type="compositionally biased region" description="Basic residues" evidence="8">
    <location>
        <begin position="69"/>
        <end position="80"/>
    </location>
</feature>
<evidence type="ECO:0000313" key="10">
    <source>
        <dbReference type="Proteomes" id="UP000095287"/>
    </source>
</evidence>
<feature type="region of interest" description="Disordered" evidence="8">
    <location>
        <begin position="104"/>
        <end position="124"/>
    </location>
</feature>
<dbReference type="InterPro" id="IPR044878">
    <property type="entry name" value="UbiA_sf"/>
</dbReference>
<feature type="compositionally biased region" description="Low complexity" evidence="8">
    <location>
        <begin position="112"/>
        <end position="124"/>
    </location>
</feature>
<evidence type="ECO:0000256" key="3">
    <source>
        <dbReference type="ARBA" id="ARBA00005985"/>
    </source>
</evidence>
<dbReference type="Gene3D" id="1.20.120.1780">
    <property type="entry name" value="UbiA prenyltransferase"/>
    <property type="match status" value="1"/>
</dbReference>
<protein>
    <submittedName>
        <fullName evidence="11">4-hydroxybenzoate polyprenyltransferase, mitochondrial</fullName>
    </submittedName>
</protein>
<evidence type="ECO:0000256" key="9">
    <source>
        <dbReference type="SAM" id="Phobius"/>
    </source>
</evidence>
<dbReference type="InterPro" id="IPR000537">
    <property type="entry name" value="UbiA_prenyltransferase"/>
</dbReference>
<evidence type="ECO:0000256" key="4">
    <source>
        <dbReference type="ARBA" id="ARBA00022679"/>
    </source>
</evidence>
<dbReference type="PANTHER" id="PTHR11048:SF28">
    <property type="entry name" value="4-HYDROXYBENZOATE POLYPRENYLTRANSFERASE, MITOCHONDRIAL"/>
    <property type="match status" value="1"/>
</dbReference>
<dbReference type="PANTHER" id="PTHR11048">
    <property type="entry name" value="PRENYLTRANSFERASES"/>
    <property type="match status" value="1"/>
</dbReference>
<evidence type="ECO:0000256" key="6">
    <source>
        <dbReference type="ARBA" id="ARBA00022989"/>
    </source>
</evidence>
<feature type="transmembrane region" description="Helical" evidence="9">
    <location>
        <begin position="299"/>
        <end position="319"/>
    </location>
</feature>
<keyword evidence="7 9" id="KW-0472">Membrane</keyword>
<evidence type="ECO:0000256" key="8">
    <source>
        <dbReference type="SAM" id="MobiDB-lite"/>
    </source>
</evidence>
<dbReference type="FunFam" id="1.20.120.1780:FF:000001">
    <property type="entry name" value="4-hydroxybenzoate octaprenyltransferase"/>
    <property type="match status" value="1"/>
</dbReference>
<keyword evidence="6 9" id="KW-1133">Transmembrane helix</keyword>
<dbReference type="GO" id="GO:0005743">
    <property type="term" value="C:mitochondrial inner membrane"/>
    <property type="evidence" value="ECO:0007669"/>
    <property type="project" value="TreeGrafter"/>
</dbReference>
<keyword evidence="10" id="KW-1185">Reference proteome</keyword>
<dbReference type="Proteomes" id="UP000095287">
    <property type="component" value="Unplaced"/>
</dbReference>
<feature type="region of interest" description="Disordered" evidence="8">
    <location>
        <begin position="54"/>
        <end position="80"/>
    </location>
</feature>
<keyword evidence="4" id="KW-0808">Transferase</keyword>
<evidence type="ECO:0000256" key="2">
    <source>
        <dbReference type="ARBA" id="ARBA00004141"/>
    </source>
</evidence>
<sequence length="392" mass="43074">MPPGRLHRRNLHPQRGPVGRDVAAFGAAVSPPDARGQAYRYLAPLLAMHLVHRDGSSRRTSPRPLHAQPLRRRSILHEKRGLRHKRSLGQGFRQEGCTHQISAAGQWRAQESPSSGAPRRSRPLASGELKSRQAVALLGGLLSVSLGILLQLNWLSVAVGASSMLLVVGYPLAKRYTYWPQVVLGATLNWGVLISWAHLQPLAHFPDVIPLYLASVCYTIIYDTIYSHQVYRLTFNWGALLGYSAIANTLPLSTVLPLYAGALSWTLVYDTIYAHQDKSDDIMIGVKSTALRMGDNTPYWLTGFSAATVAGFGLSGYMAGQAWPFYVALSGTAAHLLWQVGTLKINNGEDCWRKFRTNQWLGLMMFLGIVAGNVCSTEDDSRGAVTLDESLE</sequence>
<dbReference type="AlphaFoldDB" id="A0A1I7Z7D1"/>
<reference evidence="11" key="1">
    <citation type="submission" date="2016-11" db="UniProtKB">
        <authorList>
            <consortium name="WormBaseParasite"/>
        </authorList>
    </citation>
    <scope>IDENTIFICATION</scope>
</reference>
<dbReference type="Pfam" id="PF01040">
    <property type="entry name" value="UbiA"/>
    <property type="match status" value="1"/>
</dbReference>
<dbReference type="GO" id="GO:0016765">
    <property type="term" value="F:transferase activity, transferring alkyl or aryl (other than methyl) groups"/>
    <property type="evidence" value="ECO:0007669"/>
    <property type="project" value="InterPro"/>
</dbReference>
<proteinExistence type="inferred from homology"/>
<feature type="transmembrane region" description="Helical" evidence="9">
    <location>
        <begin position="209"/>
        <end position="226"/>
    </location>
</feature>
<feature type="transmembrane region" description="Helical" evidence="9">
    <location>
        <begin position="238"/>
        <end position="260"/>
    </location>
</feature>
<dbReference type="GO" id="GO:0006744">
    <property type="term" value="P:ubiquinone biosynthetic process"/>
    <property type="evidence" value="ECO:0007669"/>
    <property type="project" value="TreeGrafter"/>
</dbReference>
<comment type="similarity">
    <text evidence="3">Belongs to the UbiA prenyltransferase family.</text>
</comment>
<dbReference type="Gene3D" id="1.10.357.140">
    <property type="entry name" value="UbiA prenyltransferase"/>
    <property type="match status" value="1"/>
</dbReference>